<comment type="caution">
    <text evidence="2">The sequence shown here is derived from an EMBL/GenBank/DDBJ whole genome shotgun (WGS) entry which is preliminary data.</text>
</comment>
<sequence length="67" mass="7088">MEAQTARFEGDMLLSPKTLDAEQYAGQPVVGDGMVRDCPQKKGMEVYGVSALCGLLSDGARNYAGSC</sequence>
<name>A0A2N7S1C0_9MICC</name>
<organism evidence="2 3">
    <name type="scientific">Glutamicibacter arilaitensis</name>
    <dbReference type="NCBI Taxonomy" id="256701"/>
    <lineage>
        <taxon>Bacteria</taxon>
        <taxon>Bacillati</taxon>
        <taxon>Actinomycetota</taxon>
        <taxon>Actinomycetes</taxon>
        <taxon>Micrococcales</taxon>
        <taxon>Micrococcaceae</taxon>
        <taxon>Glutamicibacter</taxon>
    </lineage>
</organism>
<gene>
    <name evidence="2" type="ORF">CIK84_15135</name>
    <name evidence="1" type="ORF">CIK84_15505</name>
</gene>
<evidence type="ECO:0000313" key="2">
    <source>
        <dbReference type="EMBL" id="PMQ19952.1"/>
    </source>
</evidence>
<dbReference type="AlphaFoldDB" id="A0A2N7S1C0"/>
<evidence type="ECO:0000313" key="1">
    <source>
        <dbReference type="EMBL" id="PMQ18800.1"/>
    </source>
</evidence>
<proteinExistence type="predicted"/>
<evidence type="ECO:0000313" key="3">
    <source>
        <dbReference type="Proteomes" id="UP000235739"/>
    </source>
</evidence>
<accession>A0A2N7S1C0</accession>
<reference evidence="2 3" key="1">
    <citation type="journal article" date="2017" name="Elife">
        <title>Extensive horizontal gene transfer in cheese-associated bacteria.</title>
        <authorList>
            <person name="Bonham K.S."/>
            <person name="Wolfe B.E."/>
            <person name="Dutton R.J."/>
        </authorList>
    </citation>
    <scope>NUCLEOTIDE SEQUENCE [LARGE SCALE GENOMIC DNA]</scope>
    <source>
        <strain evidence="2 3">JB182</strain>
    </source>
</reference>
<protein>
    <submittedName>
        <fullName evidence="2">Uncharacterized protein</fullName>
    </submittedName>
</protein>
<dbReference type="EMBL" id="PNQX01000002">
    <property type="protein sequence ID" value="PMQ19952.1"/>
    <property type="molecule type" value="Genomic_DNA"/>
</dbReference>
<dbReference type="Proteomes" id="UP000235739">
    <property type="component" value="Unassembled WGS sequence"/>
</dbReference>
<dbReference type="EMBL" id="PNQX01000003">
    <property type="protein sequence ID" value="PMQ18800.1"/>
    <property type="molecule type" value="Genomic_DNA"/>
</dbReference>